<proteinExistence type="predicted"/>
<dbReference type="InterPro" id="IPR001646">
    <property type="entry name" value="5peptide_repeat"/>
</dbReference>
<dbReference type="SUPFAM" id="SSF141571">
    <property type="entry name" value="Pentapeptide repeat-like"/>
    <property type="match status" value="1"/>
</dbReference>
<dbReference type="OrthoDB" id="154708at2"/>
<gene>
    <name evidence="1" type="ORF">CLV35_0124</name>
</gene>
<evidence type="ECO:0000313" key="1">
    <source>
        <dbReference type="EMBL" id="RKS84307.1"/>
    </source>
</evidence>
<sequence>MPQNGVVPAPLDLRPTLRADCSRCAALCCIVPAFSRSAEFAIDKPPRTPCPKLLDDFRCGIHDRLAESGFPGCSAFDCLGAGQHVTATRAPAQRADAFEVVRDLHELLWYVAEVLARPDAAPAHATATALRDEGLRLRDELGLQRAQVDAYWSAVASFLLEASAVVRAGAPVSERRSRELRRADLSGQDLRGRSFTGSDLRGASLLGADLRGATLDRTDLLGADLRGADLRGADLRTALFLTRTQVAGARVDGSTELPPVLAGPVGA</sequence>
<organism evidence="1 2">
    <name type="scientific">Motilibacter peucedani</name>
    <dbReference type="NCBI Taxonomy" id="598650"/>
    <lineage>
        <taxon>Bacteria</taxon>
        <taxon>Bacillati</taxon>
        <taxon>Actinomycetota</taxon>
        <taxon>Actinomycetes</taxon>
        <taxon>Motilibacterales</taxon>
        <taxon>Motilibacteraceae</taxon>
        <taxon>Motilibacter</taxon>
    </lineage>
</organism>
<accession>A0A420XVI7</accession>
<protein>
    <submittedName>
        <fullName evidence="1">Pentapeptide repeat protein</fullName>
    </submittedName>
</protein>
<dbReference type="Gene3D" id="2.160.20.80">
    <property type="entry name" value="E3 ubiquitin-protein ligase SopA"/>
    <property type="match status" value="1"/>
</dbReference>
<comment type="caution">
    <text evidence="1">The sequence shown here is derived from an EMBL/GenBank/DDBJ whole genome shotgun (WGS) entry which is preliminary data.</text>
</comment>
<dbReference type="Pfam" id="PF00805">
    <property type="entry name" value="Pentapeptide"/>
    <property type="match status" value="1"/>
</dbReference>
<dbReference type="InParanoid" id="A0A420XVI7"/>
<dbReference type="InterPro" id="IPR044213">
    <property type="entry name" value="At2g44920-like"/>
</dbReference>
<keyword evidence="2" id="KW-1185">Reference proteome</keyword>
<reference evidence="1 2" key="1">
    <citation type="submission" date="2018-10" db="EMBL/GenBank/DDBJ databases">
        <title>Genomic Encyclopedia of Archaeal and Bacterial Type Strains, Phase II (KMG-II): from individual species to whole genera.</title>
        <authorList>
            <person name="Goeker M."/>
        </authorList>
    </citation>
    <scope>NUCLEOTIDE SEQUENCE [LARGE SCALE GENOMIC DNA]</scope>
    <source>
        <strain evidence="1 2">RP-AC37</strain>
    </source>
</reference>
<evidence type="ECO:0000313" key="2">
    <source>
        <dbReference type="Proteomes" id="UP000281955"/>
    </source>
</evidence>
<dbReference type="EMBL" id="RBWV01000001">
    <property type="protein sequence ID" value="RKS84307.1"/>
    <property type="molecule type" value="Genomic_DNA"/>
</dbReference>
<name>A0A420XVI7_9ACTN</name>
<dbReference type="PANTHER" id="PTHR47200:SF2">
    <property type="entry name" value="THYLAKOID LUMENAL 15 KDA PROTEIN 1, CHLOROPLASTIC"/>
    <property type="match status" value="1"/>
</dbReference>
<dbReference type="PANTHER" id="PTHR47200">
    <property type="entry name" value="THYLAKOID LUMENAL 15 KDA PROTEIN 1, CHLOROPLASTIC"/>
    <property type="match status" value="1"/>
</dbReference>
<dbReference type="Proteomes" id="UP000281955">
    <property type="component" value="Unassembled WGS sequence"/>
</dbReference>
<dbReference type="AlphaFoldDB" id="A0A420XVI7"/>